<sequence length="231" mass="25287">MVTTIDSGDDLVQITSSDSIVVSIKLEGEDGADITFSSFRGYLDQDAMVNSSSIELENETKVDEATVNSGEMVISITNGIGIAADVNFTIEEFIKNGSSLDTSFALSTEPDPLDITIDLSGYVLDLNVNEDPQKVNYASTINIPSDEEVSLNFGQSIDIDVLIDTLSFQNITGYIDPVIVDIDPVEEEIELPEELKDFQFDQVEMKLDFQSNISIPVFLDLNLTSFNDETG</sequence>
<gene>
    <name evidence="1" type="ORF">METZ01_LOCUS501040</name>
</gene>
<accession>A0A383DUI7</accession>
<proteinExistence type="predicted"/>
<evidence type="ECO:0000313" key="1">
    <source>
        <dbReference type="EMBL" id="SVE48186.1"/>
    </source>
</evidence>
<reference evidence="1" key="1">
    <citation type="submission" date="2018-05" db="EMBL/GenBank/DDBJ databases">
        <authorList>
            <person name="Lanie J.A."/>
            <person name="Ng W.-L."/>
            <person name="Kazmierczak K.M."/>
            <person name="Andrzejewski T.M."/>
            <person name="Davidsen T.M."/>
            <person name="Wayne K.J."/>
            <person name="Tettelin H."/>
            <person name="Glass J.I."/>
            <person name="Rusch D."/>
            <person name="Podicherti R."/>
            <person name="Tsui H.-C.T."/>
            <person name="Winkler M.E."/>
        </authorList>
    </citation>
    <scope>NUCLEOTIDE SEQUENCE</scope>
</reference>
<organism evidence="1">
    <name type="scientific">marine metagenome</name>
    <dbReference type="NCBI Taxonomy" id="408172"/>
    <lineage>
        <taxon>unclassified sequences</taxon>
        <taxon>metagenomes</taxon>
        <taxon>ecological metagenomes</taxon>
    </lineage>
</organism>
<name>A0A383DUI7_9ZZZZ</name>
<feature type="non-terminal residue" evidence="1">
    <location>
        <position position="231"/>
    </location>
</feature>
<dbReference type="AlphaFoldDB" id="A0A383DUI7"/>
<protein>
    <submittedName>
        <fullName evidence="1">Uncharacterized protein</fullName>
    </submittedName>
</protein>
<dbReference type="EMBL" id="UINC01220322">
    <property type="protein sequence ID" value="SVE48186.1"/>
    <property type="molecule type" value="Genomic_DNA"/>
</dbReference>